<feature type="domain" description="Thiamine phosphate synthase/TenI" evidence="11">
    <location>
        <begin position="16"/>
        <end position="198"/>
    </location>
</feature>
<dbReference type="SUPFAM" id="SSF51391">
    <property type="entry name" value="Thiamin phosphate synthase"/>
    <property type="match status" value="1"/>
</dbReference>
<evidence type="ECO:0000256" key="1">
    <source>
        <dbReference type="ARBA" id="ARBA00001946"/>
    </source>
</evidence>
<dbReference type="HAMAP" id="MF_00097">
    <property type="entry name" value="TMP_synthase"/>
    <property type="match status" value="1"/>
</dbReference>
<dbReference type="GO" id="GO:0009229">
    <property type="term" value="P:thiamine diphosphate biosynthetic process"/>
    <property type="evidence" value="ECO:0007669"/>
    <property type="project" value="UniProtKB-UniPathway"/>
</dbReference>
<comment type="cofactor">
    <cofactor evidence="1">
        <name>Mg(2+)</name>
        <dbReference type="ChEBI" id="CHEBI:18420"/>
    </cofactor>
</comment>
<sequence length="219" mass="22819">MSELGSRRRPHWPRLYVIVDAVVTANAGWRPPDLARACVEGGARLVQLRAPDTAADTVLRWSEEIASVCVSAGAEFILNDRSDLALLSNANGVHLGQEDLPAPVVRRLLGAQAVIGLSTHNLGQVQSALRQPVSYLAVGPIFDTRTKDTGYVSVGLDGVRRTVAAASGLPVVAIGGITLATAPTVIAAGAASVAVVSDLLANGAPDQRVRQYLAMLEGS</sequence>
<dbReference type="EMBL" id="UINC01018210">
    <property type="protein sequence ID" value="SVA76281.1"/>
    <property type="molecule type" value="Genomic_DNA"/>
</dbReference>
<dbReference type="EC" id="2.5.1.3" evidence="3"/>
<evidence type="ECO:0000256" key="4">
    <source>
        <dbReference type="ARBA" id="ARBA00022679"/>
    </source>
</evidence>
<reference evidence="12" key="1">
    <citation type="submission" date="2018-05" db="EMBL/GenBank/DDBJ databases">
        <authorList>
            <person name="Lanie J.A."/>
            <person name="Ng W.-L."/>
            <person name="Kazmierczak K.M."/>
            <person name="Andrzejewski T.M."/>
            <person name="Davidsen T.M."/>
            <person name="Wayne K.J."/>
            <person name="Tettelin H."/>
            <person name="Glass J.I."/>
            <person name="Rusch D."/>
            <person name="Podicherti R."/>
            <person name="Tsui H.-C.T."/>
            <person name="Winkler M.E."/>
        </authorList>
    </citation>
    <scope>NUCLEOTIDE SEQUENCE</scope>
</reference>
<dbReference type="PANTHER" id="PTHR20857">
    <property type="entry name" value="THIAMINE-PHOSPHATE PYROPHOSPHORYLASE"/>
    <property type="match status" value="1"/>
</dbReference>
<evidence type="ECO:0000256" key="3">
    <source>
        <dbReference type="ARBA" id="ARBA00012830"/>
    </source>
</evidence>
<dbReference type="InterPro" id="IPR013785">
    <property type="entry name" value="Aldolase_TIM"/>
</dbReference>
<dbReference type="InterPro" id="IPR036206">
    <property type="entry name" value="ThiamineP_synth_sf"/>
</dbReference>
<evidence type="ECO:0000256" key="6">
    <source>
        <dbReference type="ARBA" id="ARBA00022842"/>
    </source>
</evidence>
<accession>A0A381YIB1</accession>
<evidence type="ECO:0000256" key="2">
    <source>
        <dbReference type="ARBA" id="ARBA00005165"/>
    </source>
</evidence>
<comment type="catalytic activity">
    <reaction evidence="9">
        <text>2-(2-carboxy-4-methylthiazol-5-yl)ethyl phosphate + 4-amino-2-methyl-5-(diphosphooxymethyl)pyrimidine + 2 H(+) = thiamine phosphate + CO2 + diphosphate</text>
        <dbReference type="Rhea" id="RHEA:47848"/>
        <dbReference type="ChEBI" id="CHEBI:15378"/>
        <dbReference type="ChEBI" id="CHEBI:16526"/>
        <dbReference type="ChEBI" id="CHEBI:33019"/>
        <dbReference type="ChEBI" id="CHEBI:37575"/>
        <dbReference type="ChEBI" id="CHEBI:57841"/>
        <dbReference type="ChEBI" id="CHEBI:62890"/>
        <dbReference type="EC" id="2.5.1.3"/>
    </reaction>
</comment>
<evidence type="ECO:0000259" key="11">
    <source>
        <dbReference type="Pfam" id="PF02581"/>
    </source>
</evidence>
<proteinExistence type="inferred from homology"/>
<keyword evidence="5" id="KW-0479">Metal-binding</keyword>
<evidence type="ECO:0000256" key="5">
    <source>
        <dbReference type="ARBA" id="ARBA00022723"/>
    </source>
</evidence>
<keyword evidence="4" id="KW-0808">Transferase</keyword>
<dbReference type="GO" id="GO:0004789">
    <property type="term" value="F:thiamine-phosphate diphosphorylase activity"/>
    <property type="evidence" value="ECO:0007669"/>
    <property type="project" value="UniProtKB-EC"/>
</dbReference>
<dbReference type="Gene3D" id="3.20.20.70">
    <property type="entry name" value="Aldolase class I"/>
    <property type="match status" value="1"/>
</dbReference>
<evidence type="ECO:0000256" key="9">
    <source>
        <dbReference type="ARBA" id="ARBA00047851"/>
    </source>
</evidence>
<dbReference type="CDD" id="cd00564">
    <property type="entry name" value="TMP_TenI"/>
    <property type="match status" value="1"/>
</dbReference>
<dbReference type="GO" id="GO:0009228">
    <property type="term" value="P:thiamine biosynthetic process"/>
    <property type="evidence" value="ECO:0007669"/>
    <property type="project" value="UniProtKB-KW"/>
</dbReference>
<dbReference type="PANTHER" id="PTHR20857:SF15">
    <property type="entry name" value="THIAMINE-PHOSPHATE SYNTHASE"/>
    <property type="match status" value="1"/>
</dbReference>
<comment type="catalytic activity">
    <reaction evidence="8">
        <text>4-methyl-5-(2-phosphooxyethyl)-thiazole + 4-amino-2-methyl-5-(diphosphooxymethyl)pyrimidine + H(+) = thiamine phosphate + diphosphate</text>
        <dbReference type="Rhea" id="RHEA:22328"/>
        <dbReference type="ChEBI" id="CHEBI:15378"/>
        <dbReference type="ChEBI" id="CHEBI:33019"/>
        <dbReference type="ChEBI" id="CHEBI:37575"/>
        <dbReference type="ChEBI" id="CHEBI:57841"/>
        <dbReference type="ChEBI" id="CHEBI:58296"/>
        <dbReference type="EC" id="2.5.1.3"/>
    </reaction>
</comment>
<gene>
    <name evidence="12" type="ORF">METZ01_LOCUS129135</name>
</gene>
<dbReference type="InterPro" id="IPR034291">
    <property type="entry name" value="TMP_synthase"/>
</dbReference>
<evidence type="ECO:0000313" key="12">
    <source>
        <dbReference type="EMBL" id="SVA76281.1"/>
    </source>
</evidence>
<evidence type="ECO:0000256" key="7">
    <source>
        <dbReference type="ARBA" id="ARBA00022977"/>
    </source>
</evidence>
<organism evidence="12">
    <name type="scientific">marine metagenome</name>
    <dbReference type="NCBI Taxonomy" id="408172"/>
    <lineage>
        <taxon>unclassified sequences</taxon>
        <taxon>metagenomes</taxon>
        <taxon>ecological metagenomes</taxon>
    </lineage>
</organism>
<dbReference type="UniPathway" id="UPA00060">
    <property type="reaction ID" value="UER00141"/>
</dbReference>
<evidence type="ECO:0000256" key="8">
    <source>
        <dbReference type="ARBA" id="ARBA00047334"/>
    </source>
</evidence>
<name>A0A381YIB1_9ZZZZ</name>
<dbReference type="GO" id="GO:0005737">
    <property type="term" value="C:cytoplasm"/>
    <property type="evidence" value="ECO:0007669"/>
    <property type="project" value="TreeGrafter"/>
</dbReference>
<keyword evidence="6" id="KW-0460">Magnesium</keyword>
<dbReference type="NCBIfam" id="TIGR00693">
    <property type="entry name" value="thiE"/>
    <property type="match status" value="1"/>
</dbReference>
<dbReference type="Pfam" id="PF02581">
    <property type="entry name" value="TMP-TENI"/>
    <property type="match status" value="1"/>
</dbReference>
<comment type="pathway">
    <text evidence="2">Cofactor biosynthesis; thiamine diphosphate biosynthesis; thiamine phosphate from 4-amino-2-methyl-5-diphosphomethylpyrimidine and 4-methyl-5-(2-phosphoethyl)-thiazole: step 1/1.</text>
</comment>
<dbReference type="AlphaFoldDB" id="A0A381YIB1"/>
<evidence type="ECO:0000256" key="10">
    <source>
        <dbReference type="ARBA" id="ARBA00047883"/>
    </source>
</evidence>
<dbReference type="InterPro" id="IPR022998">
    <property type="entry name" value="ThiamineP_synth_TenI"/>
</dbReference>
<comment type="catalytic activity">
    <reaction evidence="10">
        <text>2-[(2R,5Z)-2-carboxy-4-methylthiazol-5(2H)-ylidene]ethyl phosphate + 4-amino-2-methyl-5-(diphosphooxymethyl)pyrimidine + 2 H(+) = thiamine phosphate + CO2 + diphosphate</text>
        <dbReference type="Rhea" id="RHEA:47844"/>
        <dbReference type="ChEBI" id="CHEBI:15378"/>
        <dbReference type="ChEBI" id="CHEBI:16526"/>
        <dbReference type="ChEBI" id="CHEBI:33019"/>
        <dbReference type="ChEBI" id="CHEBI:37575"/>
        <dbReference type="ChEBI" id="CHEBI:57841"/>
        <dbReference type="ChEBI" id="CHEBI:62899"/>
        <dbReference type="EC" id="2.5.1.3"/>
    </reaction>
</comment>
<protein>
    <recommendedName>
        <fullName evidence="3">thiamine phosphate synthase</fullName>
        <ecNumber evidence="3">2.5.1.3</ecNumber>
    </recommendedName>
</protein>
<dbReference type="GO" id="GO:0046872">
    <property type="term" value="F:metal ion binding"/>
    <property type="evidence" value="ECO:0007669"/>
    <property type="project" value="UniProtKB-KW"/>
</dbReference>
<keyword evidence="7" id="KW-0784">Thiamine biosynthesis</keyword>